<accession>A0A165Q8L9</accession>
<evidence type="ECO:0000256" key="5">
    <source>
        <dbReference type="SAM" id="SignalP"/>
    </source>
</evidence>
<dbReference type="Gene3D" id="1.10.530.10">
    <property type="match status" value="1"/>
</dbReference>
<dbReference type="EC" id="3.5.1.28" evidence="2"/>
<dbReference type="FunFam" id="3.40.80.10:FF:000006">
    <property type="entry name" value="N-acetylmuramoyl-L-alanine amidase"/>
    <property type="match status" value="1"/>
</dbReference>
<dbReference type="PANTHER" id="PTHR30417:SF1">
    <property type="entry name" value="N-ACETYLMURAMOYL-L-ALANINE AMIDASE AMID"/>
    <property type="match status" value="1"/>
</dbReference>
<dbReference type="Proteomes" id="UP000076563">
    <property type="component" value="Unassembled WGS sequence"/>
</dbReference>
<organism evidence="7 8">
    <name type="scientific">Paenibacillus elgii</name>
    <dbReference type="NCBI Taxonomy" id="189691"/>
    <lineage>
        <taxon>Bacteria</taxon>
        <taxon>Bacillati</taxon>
        <taxon>Bacillota</taxon>
        <taxon>Bacilli</taxon>
        <taxon>Bacillales</taxon>
        <taxon>Paenibacillaceae</taxon>
        <taxon>Paenibacillus</taxon>
    </lineage>
</organism>
<evidence type="ECO:0000256" key="2">
    <source>
        <dbReference type="ARBA" id="ARBA00011901"/>
    </source>
</evidence>
<evidence type="ECO:0000256" key="3">
    <source>
        <dbReference type="ARBA" id="ARBA00022801"/>
    </source>
</evidence>
<comment type="caution">
    <text evidence="7">The sequence shown here is derived from an EMBL/GenBank/DDBJ whole genome shotgun (WGS) entry which is preliminary data.</text>
</comment>
<dbReference type="Gene3D" id="3.40.80.10">
    <property type="entry name" value="Peptidoglycan recognition protein-like"/>
    <property type="match status" value="1"/>
</dbReference>
<keyword evidence="3" id="KW-0378">Hydrolase</keyword>
<comment type="catalytic activity">
    <reaction evidence="1">
        <text>Hydrolyzes the link between N-acetylmuramoyl residues and L-amino acid residues in certain cell-wall glycopeptides.</text>
        <dbReference type="EC" id="3.5.1.28"/>
    </reaction>
</comment>
<dbReference type="CDD" id="cd06583">
    <property type="entry name" value="PGRP"/>
    <property type="match status" value="1"/>
</dbReference>
<keyword evidence="8" id="KW-1185">Reference proteome</keyword>
<gene>
    <name evidence="7" type="ORF">AV654_31105</name>
</gene>
<dbReference type="Pfam" id="PF01510">
    <property type="entry name" value="Amidase_2"/>
    <property type="match status" value="1"/>
</dbReference>
<dbReference type="GO" id="GO:0071555">
    <property type="term" value="P:cell wall organization"/>
    <property type="evidence" value="ECO:0007669"/>
    <property type="project" value="UniProtKB-KW"/>
</dbReference>
<dbReference type="InterPro" id="IPR023346">
    <property type="entry name" value="Lysozyme-like_dom_sf"/>
</dbReference>
<dbReference type="RefSeq" id="WP_063186274.1">
    <property type="nucleotide sequence ID" value="NZ_LQRA01000083.1"/>
</dbReference>
<keyword evidence="5" id="KW-0732">Signal</keyword>
<protein>
    <recommendedName>
        <fullName evidence="2">N-acetylmuramoyl-L-alanine amidase</fullName>
        <ecNumber evidence="2">3.5.1.28</ecNumber>
    </recommendedName>
</protein>
<dbReference type="SMART" id="SM00644">
    <property type="entry name" value="Ami_2"/>
    <property type="match status" value="1"/>
</dbReference>
<sequence>MKARHVLGILSLAALFAVSAPWASYAEEAAKNGGSPINMELQQLDAEAKLANEQAYVVPDTLLAAFEEASKQYKVPRDLLIAMGWNESRLSNHEGLPSFENGYGIMNLVSNPVKQTLEKASQLSGLDVNLLKSDDKSNIMGAAALLAEFQKTANPGFRESPNLSDWSNAIKMYLGSENDELNVSYLQQVLGTSKLFIPSGNKVTIKNEIVISALAGKPVVKPIWKAAHPTNYATGNRGRGTITHLVIHVMQGTYAGSISWAQQKHDGPSAAHYYVRSSDGEITQMVKDKDIAYHARSANSYTIGIEHEGYVSDPKKWFTSTMYNQSAKLAALMCYTYGIPVDRSHIKGHSEYPNQTHTDPGSGWDWTTYMRYVKAWYAEYQK</sequence>
<dbReference type="PANTHER" id="PTHR30417">
    <property type="entry name" value="N-ACETYLMURAMOYL-L-ALANINE AMIDASE AMID"/>
    <property type="match status" value="1"/>
</dbReference>
<dbReference type="eggNOG" id="COG3023">
    <property type="taxonomic scope" value="Bacteria"/>
</dbReference>
<evidence type="ECO:0000313" key="8">
    <source>
        <dbReference type="Proteomes" id="UP000076563"/>
    </source>
</evidence>
<feature type="domain" description="N-acetylmuramoyl-L-alanine amidase" evidence="6">
    <location>
        <begin position="231"/>
        <end position="361"/>
    </location>
</feature>
<dbReference type="InterPro" id="IPR036505">
    <property type="entry name" value="Amidase/PGRP_sf"/>
</dbReference>
<evidence type="ECO:0000256" key="1">
    <source>
        <dbReference type="ARBA" id="ARBA00001561"/>
    </source>
</evidence>
<proteinExistence type="predicted"/>
<evidence type="ECO:0000313" key="7">
    <source>
        <dbReference type="EMBL" id="KZE74022.1"/>
    </source>
</evidence>
<name>A0A165Q8L9_9BACL</name>
<evidence type="ECO:0000259" key="6">
    <source>
        <dbReference type="SMART" id="SM00644"/>
    </source>
</evidence>
<feature type="signal peptide" evidence="5">
    <location>
        <begin position="1"/>
        <end position="26"/>
    </location>
</feature>
<dbReference type="SUPFAM" id="SSF53955">
    <property type="entry name" value="Lysozyme-like"/>
    <property type="match status" value="1"/>
</dbReference>
<dbReference type="GO" id="GO:0009254">
    <property type="term" value="P:peptidoglycan turnover"/>
    <property type="evidence" value="ECO:0007669"/>
    <property type="project" value="TreeGrafter"/>
</dbReference>
<reference evidence="8" key="1">
    <citation type="submission" date="2016-01" db="EMBL/GenBank/DDBJ databases">
        <title>Draft genome of Chromobacterium sp. F49.</title>
        <authorList>
            <person name="Hong K.W."/>
        </authorList>
    </citation>
    <scope>NUCLEOTIDE SEQUENCE [LARGE SCALE GENOMIC DNA]</scope>
    <source>
        <strain evidence="8">M63</strain>
    </source>
</reference>
<dbReference type="SUPFAM" id="SSF55846">
    <property type="entry name" value="N-acetylmuramoyl-L-alanine amidase-like"/>
    <property type="match status" value="1"/>
</dbReference>
<dbReference type="OrthoDB" id="66275at2"/>
<dbReference type="GO" id="GO:0009253">
    <property type="term" value="P:peptidoglycan catabolic process"/>
    <property type="evidence" value="ECO:0007669"/>
    <property type="project" value="InterPro"/>
</dbReference>
<keyword evidence="4" id="KW-0961">Cell wall biogenesis/degradation</keyword>
<feature type="chain" id="PRO_5007864660" description="N-acetylmuramoyl-L-alanine amidase" evidence="5">
    <location>
        <begin position="27"/>
        <end position="382"/>
    </location>
</feature>
<evidence type="ECO:0000256" key="4">
    <source>
        <dbReference type="ARBA" id="ARBA00023316"/>
    </source>
</evidence>
<dbReference type="STRING" id="1007103.GCA_000213315_02919"/>
<dbReference type="GO" id="GO:0008745">
    <property type="term" value="F:N-acetylmuramoyl-L-alanine amidase activity"/>
    <property type="evidence" value="ECO:0007669"/>
    <property type="project" value="UniProtKB-EC"/>
</dbReference>
<dbReference type="AlphaFoldDB" id="A0A165Q8L9"/>
<dbReference type="InterPro" id="IPR002502">
    <property type="entry name" value="Amidase_domain"/>
</dbReference>
<dbReference type="EMBL" id="LQRA01000083">
    <property type="protein sequence ID" value="KZE74022.1"/>
    <property type="molecule type" value="Genomic_DNA"/>
</dbReference>
<dbReference type="InterPro" id="IPR051206">
    <property type="entry name" value="NAMLAA_amidase_2"/>
</dbReference>